<feature type="transmembrane region" description="Helical" evidence="8">
    <location>
        <begin position="127"/>
        <end position="143"/>
    </location>
</feature>
<organism evidence="10 11">
    <name type="scientific">Proteobacteria bacterium 228</name>
    <dbReference type="NCBI Taxonomy" id="2083153"/>
    <lineage>
        <taxon>Bacteria</taxon>
        <taxon>Pseudomonadati</taxon>
        <taxon>Pseudomonadota</taxon>
    </lineage>
</organism>
<feature type="transmembrane region" description="Helical" evidence="8">
    <location>
        <begin position="7"/>
        <end position="26"/>
    </location>
</feature>
<keyword evidence="7 8" id="KW-0472">Membrane</keyword>
<evidence type="ECO:0000256" key="2">
    <source>
        <dbReference type="ARBA" id="ARBA00007362"/>
    </source>
</evidence>
<proteinExistence type="inferred from homology"/>
<dbReference type="Pfam" id="PF00892">
    <property type="entry name" value="EamA"/>
    <property type="match status" value="1"/>
</dbReference>
<evidence type="ECO:0000256" key="3">
    <source>
        <dbReference type="ARBA" id="ARBA00022448"/>
    </source>
</evidence>
<evidence type="ECO:0000256" key="6">
    <source>
        <dbReference type="ARBA" id="ARBA00022989"/>
    </source>
</evidence>
<keyword evidence="4" id="KW-1003">Cell membrane</keyword>
<feature type="transmembrane region" description="Helical" evidence="8">
    <location>
        <begin position="149"/>
        <end position="166"/>
    </location>
</feature>
<reference evidence="10 11" key="1">
    <citation type="submission" date="2018-02" db="EMBL/GenBank/DDBJ databases">
        <title>novel marine gammaproteobacteria from coastal saline agro ecosystem.</title>
        <authorList>
            <person name="Krishnan R."/>
            <person name="Ramesh Kumar N."/>
        </authorList>
    </citation>
    <scope>NUCLEOTIDE SEQUENCE [LARGE SCALE GENOMIC DNA]</scope>
    <source>
        <strain evidence="10 11">228</strain>
    </source>
</reference>
<feature type="transmembrane region" description="Helical" evidence="8">
    <location>
        <begin position="178"/>
        <end position="198"/>
    </location>
</feature>
<dbReference type="InterPro" id="IPR004626">
    <property type="entry name" value="RarD"/>
</dbReference>
<feature type="transmembrane region" description="Helical" evidence="8">
    <location>
        <begin position="103"/>
        <end position="120"/>
    </location>
</feature>
<dbReference type="AlphaFoldDB" id="A0A2S5KK85"/>
<dbReference type="PANTHER" id="PTHR22911">
    <property type="entry name" value="ACYL-MALONYL CONDENSING ENZYME-RELATED"/>
    <property type="match status" value="1"/>
</dbReference>
<keyword evidence="3" id="KW-0813">Transport</keyword>
<keyword evidence="6 8" id="KW-1133">Transmembrane helix</keyword>
<feature type="transmembrane region" description="Helical" evidence="8">
    <location>
        <begin position="272"/>
        <end position="290"/>
    </location>
</feature>
<evidence type="ECO:0000256" key="8">
    <source>
        <dbReference type="SAM" id="Phobius"/>
    </source>
</evidence>
<dbReference type="SUPFAM" id="SSF103481">
    <property type="entry name" value="Multidrug resistance efflux transporter EmrE"/>
    <property type="match status" value="2"/>
</dbReference>
<dbReference type="InterPro" id="IPR037185">
    <property type="entry name" value="EmrE-like"/>
</dbReference>
<dbReference type="GO" id="GO:0005886">
    <property type="term" value="C:plasma membrane"/>
    <property type="evidence" value="ECO:0007669"/>
    <property type="project" value="UniProtKB-SubCell"/>
</dbReference>
<evidence type="ECO:0000259" key="9">
    <source>
        <dbReference type="Pfam" id="PF00892"/>
    </source>
</evidence>
<dbReference type="Proteomes" id="UP000238196">
    <property type="component" value="Unassembled WGS sequence"/>
</dbReference>
<dbReference type="PANTHER" id="PTHR22911:SF137">
    <property type="entry name" value="SOLUTE CARRIER FAMILY 35 MEMBER G2-RELATED"/>
    <property type="match status" value="1"/>
</dbReference>
<comment type="similarity">
    <text evidence="2">Belongs to the EamA transporter family.</text>
</comment>
<protein>
    <submittedName>
        <fullName evidence="10">EamA family transporter RarD</fullName>
    </submittedName>
</protein>
<keyword evidence="5 8" id="KW-0812">Transmembrane</keyword>
<feature type="transmembrane region" description="Helical" evidence="8">
    <location>
        <begin position="243"/>
        <end position="260"/>
    </location>
</feature>
<evidence type="ECO:0000256" key="1">
    <source>
        <dbReference type="ARBA" id="ARBA00004651"/>
    </source>
</evidence>
<name>A0A2S5KK85_9PROT</name>
<feature type="transmembrane region" description="Helical" evidence="8">
    <location>
        <begin position="74"/>
        <end position="91"/>
    </location>
</feature>
<dbReference type="InterPro" id="IPR000620">
    <property type="entry name" value="EamA_dom"/>
</dbReference>
<feature type="transmembrane region" description="Helical" evidence="8">
    <location>
        <begin position="210"/>
        <end position="231"/>
    </location>
</feature>
<evidence type="ECO:0000313" key="10">
    <source>
        <dbReference type="EMBL" id="PPC74929.1"/>
    </source>
</evidence>
<evidence type="ECO:0000313" key="11">
    <source>
        <dbReference type="Proteomes" id="UP000238196"/>
    </source>
</evidence>
<evidence type="ECO:0000256" key="4">
    <source>
        <dbReference type="ARBA" id="ARBA00022475"/>
    </source>
</evidence>
<evidence type="ECO:0000256" key="7">
    <source>
        <dbReference type="ARBA" id="ARBA00023136"/>
    </source>
</evidence>
<accession>A0A2S5KK85</accession>
<dbReference type="OrthoDB" id="369870at2"/>
<evidence type="ECO:0000256" key="5">
    <source>
        <dbReference type="ARBA" id="ARBA00022692"/>
    </source>
</evidence>
<gene>
    <name evidence="10" type="primary">rarD</name>
    <name evidence="10" type="ORF">C4K68_23400</name>
</gene>
<comment type="caution">
    <text evidence="10">The sequence shown here is derived from an EMBL/GenBank/DDBJ whole genome shotgun (WGS) entry which is preliminary data.</text>
</comment>
<comment type="subcellular location">
    <subcellularLocation>
        <location evidence="1">Cell membrane</location>
        <topology evidence="1">Multi-pass membrane protein</topology>
    </subcellularLocation>
</comment>
<dbReference type="NCBIfam" id="TIGR00688">
    <property type="entry name" value="rarD"/>
    <property type="match status" value="1"/>
</dbReference>
<dbReference type="EMBL" id="PRLP01000122">
    <property type="protein sequence ID" value="PPC74929.1"/>
    <property type="molecule type" value="Genomic_DNA"/>
</dbReference>
<feature type="domain" description="EamA" evidence="9">
    <location>
        <begin position="8"/>
        <end position="139"/>
    </location>
</feature>
<sequence length="302" mass="34137">MNNDLRQGHLFALAAFGIWGTFPIFFKHMSTVPAWEILAYRISWSMVLLVAFLSLTRQLSSVFGIVFNLSQSRWLFCSASLIAVNWVTFIWAVNDGRILETSLGYFFTPIVNILIGLIFFKEKLRALQWLAVLLATLGVGYQVAMLGHLPWISLTLALSFGFYGAIRKQTTVSAINGLAIETLLLCPFALAYLGWLALEDNLSFSMSTPALDLLLISTGLVTILPLIWFAAAARRLPMTTIGFWQYTTPTITMQLAIWLYDEPFDQHKLIPFLFIWAGLVIFSFDSVSFGRKQRQWQAQTAR</sequence>